<dbReference type="AlphaFoldDB" id="A0A8T0MTR7"/>
<feature type="compositionally biased region" description="Polar residues" evidence="1">
    <location>
        <begin position="115"/>
        <end position="126"/>
    </location>
</feature>
<evidence type="ECO:0000313" key="2">
    <source>
        <dbReference type="EMBL" id="KAG2540861.1"/>
    </source>
</evidence>
<evidence type="ECO:0000256" key="1">
    <source>
        <dbReference type="SAM" id="MobiDB-lite"/>
    </source>
</evidence>
<reference evidence="2" key="1">
    <citation type="submission" date="2020-05" db="EMBL/GenBank/DDBJ databases">
        <title>WGS assembly of Panicum virgatum.</title>
        <authorList>
            <person name="Lovell J.T."/>
            <person name="Jenkins J."/>
            <person name="Shu S."/>
            <person name="Juenger T.E."/>
            <person name="Schmutz J."/>
        </authorList>
    </citation>
    <scope>NUCLEOTIDE SEQUENCE</scope>
    <source>
        <strain evidence="2">AP13</strain>
    </source>
</reference>
<organism evidence="2 3">
    <name type="scientific">Panicum virgatum</name>
    <name type="common">Blackwell switchgrass</name>
    <dbReference type="NCBI Taxonomy" id="38727"/>
    <lineage>
        <taxon>Eukaryota</taxon>
        <taxon>Viridiplantae</taxon>
        <taxon>Streptophyta</taxon>
        <taxon>Embryophyta</taxon>
        <taxon>Tracheophyta</taxon>
        <taxon>Spermatophyta</taxon>
        <taxon>Magnoliopsida</taxon>
        <taxon>Liliopsida</taxon>
        <taxon>Poales</taxon>
        <taxon>Poaceae</taxon>
        <taxon>PACMAD clade</taxon>
        <taxon>Panicoideae</taxon>
        <taxon>Panicodae</taxon>
        <taxon>Paniceae</taxon>
        <taxon>Panicinae</taxon>
        <taxon>Panicum</taxon>
        <taxon>Panicum sect. Hiantes</taxon>
    </lineage>
</organism>
<sequence length="161" mass="17906">MAKNFDEGNGRPWKNANQEETYKKKVFEGIQQGVQRKPKLNRIVTRQIKSINKTLTSVSEKTPVREDSPSETYGHSSGSSAREKNIRTDNGSLIASDSLRTPVRKTPSPPDNCVADSSGSTATNKSITPTLTDLENSVHYDCRLDKVLRVAIDYALPEELR</sequence>
<keyword evidence="3" id="KW-1185">Reference proteome</keyword>
<accession>A0A8T0MTR7</accession>
<dbReference type="Proteomes" id="UP000823388">
    <property type="component" value="Chromosome 9N"/>
</dbReference>
<feature type="compositionally biased region" description="Polar residues" evidence="1">
    <location>
        <begin position="47"/>
        <end position="60"/>
    </location>
</feature>
<proteinExistence type="predicted"/>
<evidence type="ECO:0000313" key="3">
    <source>
        <dbReference type="Proteomes" id="UP000823388"/>
    </source>
</evidence>
<protein>
    <submittedName>
        <fullName evidence="2">Uncharacterized protein</fullName>
    </submittedName>
</protein>
<dbReference type="EMBL" id="CM029054">
    <property type="protein sequence ID" value="KAG2540861.1"/>
    <property type="molecule type" value="Genomic_DNA"/>
</dbReference>
<feature type="compositionally biased region" description="Polar residues" evidence="1">
    <location>
        <begin position="88"/>
        <end position="99"/>
    </location>
</feature>
<comment type="caution">
    <text evidence="2">The sequence shown here is derived from an EMBL/GenBank/DDBJ whole genome shotgun (WGS) entry which is preliminary data.</text>
</comment>
<gene>
    <name evidence="2" type="ORF">PVAP13_9NG586600</name>
</gene>
<name>A0A8T0MTR7_PANVG</name>
<feature type="region of interest" description="Disordered" evidence="1">
    <location>
        <begin position="1"/>
        <end position="126"/>
    </location>
</feature>
<feature type="compositionally biased region" description="Polar residues" evidence="1">
    <location>
        <begin position="70"/>
        <end position="80"/>
    </location>
</feature>